<evidence type="ECO:0000313" key="2">
    <source>
        <dbReference type="EMBL" id="MFD1874882.1"/>
    </source>
</evidence>
<accession>A0ABW4QZW8</accession>
<sequence>MTRLSALHHVAAQARRVARHFPLTLLCAGVVCLSGCQAIGANQYPEVPAAWVFPLGLSVALRLPLTLALAAERYRWPRPGCWAAPGGALALLAGGYALAPAQPGLVWNLRLAVLLWLYLGERQEQVLFKSFIFGNGPDYSSEGLLRIVGTTELLGYAATATGRVMLALRYKAAAFPFDSGRARVGRRYRLRTDGNHSWWNCAE</sequence>
<comment type="caution">
    <text evidence="2">The sequence shown here is derived from an EMBL/GenBank/DDBJ whole genome shotgun (WGS) entry which is preliminary data.</text>
</comment>
<dbReference type="Proteomes" id="UP001597197">
    <property type="component" value="Unassembled WGS sequence"/>
</dbReference>
<gene>
    <name evidence="2" type="ORF">ACFSDX_20780</name>
</gene>
<evidence type="ECO:0000256" key="1">
    <source>
        <dbReference type="SAM" id="Phobius"/>
    </source>
</evidence>
<keyword evidence="3" id="KW-1185">Reference proteome</keyword>
<name>A0ABW4QZW8_9BACT</name>
<organism evidence="2 3">
    <name type="scientific">Hymenobacter bucti</name>
    <dbReference type="NCBI Taxonomy" id="1844114"/>
    <lineage>
        <taxon>Bacteria</taxon>
        <taxon>Pseudomonadati</taxon>
        <taxon>Bacteroidota</taxon>
        <taxon>Cytophagia</taxon>
        <taxon>Cytophagales</taxon>
        <taxon>Hymenobacteraceae</taxon>
        <taxon>Hymenobacter</taxon>
    </lineage>
</organism>
<proteinExistence type="predicted"/>
<dbReference type="RefSeq" id="WP_382317053.1">
    <property type="nucleotide sequence ID" value="NZ_JBHUFD010000018.1"/>
</dbReference>
<evidence type="ECO:0000313" key="3">
    <source>
        <dbReference type="Proteomes" id="UP001597197"/>
    </source>
</evidence>
<feature type="transmembrane region" description="Helical" evidence="1">
    <location>
        <begin position="82"/>
        <end position="99"/>
    </location>
</feature>
<keyword evidence="1" id="KW-0472">Membrane</keyword>
<protein>
    <submittedName>
        <fullName evidence="2">Uncharacterized protein</fullName>
    </submittedName>
</protein>
<keyword evidence="1" id="KW-1133">Transmembrane helix</keyword>
<reference evidence="3" key="1">
    <citation type="journal article" date="2019" name="Int. J. Syst. Evol. Microbiol.">
        <title>The Global Catalogue of Microorganisms (GCM) 10K type strain sequencing project: providing services to taxonomists for standard genome sequencing and annotation.</title>
        <authorList>
            <consortium name="The Broad Institute Genomics Platform"/>
            <consortium name="The Broad Institute Genome Sequencing Center for Infectious Disease"/>
            <person name="Wu L."/>
            <person name="Ma J."/>
        </authorList>
    </citation>
    <scope>NUCLEOTIDE SEQUENCE [LARGE SCALE GENOMIC DNA]</scope>
    <source>
        <strain evidence="3">CGMCC 1.15795</strain>
    </source>
</reference>
<keyword evidence="1" id="KW-0812">Transmembrane</keyword>
<feature type="transmembrane region" description="Helical" evidence="1">
    <location>
        <begin position="48"/>
        <end position="70"/>
    </location>
</feature>
<dbReference type="EMBL" id="JBHUFD010000018">
    <property type="protein sequence ID" value="MFD1874882.1"/>
    <property type="molecule type" value="Genomic_DNA"/>
</dbReference>